<evidence type="ECO:0000313" key="1">
    <source>
        <dbReference type="EMBL" id="RSZ59430.1"/>
    </source>
</evidence>
<protein>
    <submittedName>
        <fullName evidence="1">Uncharacterized protein</fullName>
    </submittedName>
</protein>
<keyword evidence="2" id="KW-1185">Reference proteome</keyword>
<organism evidence="1 2">
    <name type="scientific">Massilia atriviolacea</name>
    <dbReference type="NCBI Taxonomy" id="2495579"/>
    <lineage>
        <taxon>Bacteria</taxon>
        <taxon>Pseudomonadati</taxon>
        <taxon>Pseudomonadota</taxon>
        <taxon>Betaproteobacteria</taxon>
        <taxon>Burkholderiales</taxon>
        <taxon>Oxalobacteraceae</taxon>
        <taxon>Telluria group</taxon>
        <taxon>Massilia</taxon>
    </lineage>
</organism>
<comment type="caution">
    <text evidence="1">The sequence shown here is derived from an EMBL/GenBank/DDBJ whole genome shotgun (WGS) entry which is preliminary data.</text>
</comment>
<dbReference type="Proteomes" id="UP000278085">
    <property type="component" value="Unassembled WGS sequence"/>
</dbReference>
<proteinExistence type="predicted"/>
<dbReference type="AlphaFoldDB" id="A0A430HPI7"/>
<dbReference type="EMBL" id="RXLQ01000004">
    <property type="protein sequence ID" value="RSZ59430.1"/>
    <property type="molecule type" value="Genomic_DNA"/>
</dbReference>
<sequence length="108" mass="11829">MRVPRYLEQAIEYQALQAGAVARSSSPSHWIACSRLLPHISSDGCRPPQKAGRSGLPKIRQRLSAPSWMQRSPAALPLGIPGIGLVMEGAVQQAPQLSRQFMPSHFCR</sequence>
<reference evidence="1 2" key="1">
    <citation type="submission" date="2018-12" db="EMBL/GenBank/DDBJ databases">
        <authorList>
            <person name="Yang E."/>
        </authorList>
    </citation>
    <scope>NUCLEOTIDE SEQUENCE [LARGE SCALE GENOMIC DNA]</scope>
    <source>
        <strain evidence="1 2">SOD</strain>
    </source>
</reference>
<accession>A0A430HPI7</accession>
<name>A0A430HPI7_9BURK</name>
<gene>
    <name evidence="1" type="ORF">EJB06_09745</name>
</gene>
<evidence type="ECO:0000313" key="2">
    <source>
        <dbReference type="Proteomes" id="UP000278085"/>
    </source>
</evidence>
<dbReference type="OrthoDB" id="9182399at2"/>